<keyword evidence="2" id="KW-0677">Repeat</keyword>
<dbReference type="EMBL" id="CP097509">
    <property type="protein sequence ID" value="URE18251.1"/>
    <property type="molecule type" value="Genomic_DNA"/>
</dbReference>
<dbReference type="GO" id="GO:0006952">
    <property type="term" value="P:defense response"/>
    <property type="evidence" value="ECO:0007669"/>
    <property type="project" value="UniProtKB-KW"/>
</dbReference>
<dbReference type="InterPro" id="IPR042197">
    <property type="entry name" value="Apaf_helical"/>
</dbReference>
<evidence type="ECO:0000259" key="8">
    <source>
        <dbReference type="Pfam" id="PF23598"/>
    </source>
</evidence>
<dbReference type="SUPFAM" id="SSF52058">
    <property type="entry name" value="L domain-like"/>
    <property type="match status" value="1"/>
</dbReference>
<evidence type="ECO:0000256" key="4">
    <source>
        <dbReference type="ARBA" id="ARBA00022840"/>
    </source>
</evidence>
<organism evidence="9 10">
    <name type="scientific">Musa troglodytarum</name>
    <name type="common">fe'i banana</name>
    <dbReference type="NCBI Taxonomy" id="320322"/>
    <lineage>
        <taxon>Eukaryota</taxon>
        <taxon>Viridiplantae</taxon>
        <taxon>Streptophyta</taxon>
        <taxon>Embryophyta</taxon>
        <taxon>Tracheophyta</taxon>
        <taxon>Spermatophyta</taxon>
        <taxon>Magnoliopsida</taxon>
        <taxon>Liliopsida</taxon>
        <taxon>Zingiberales</taxon>
        <taxon>Musaceae</taxon>
        <taxon>Musa</taxon>
    </lineage>
</organism>
<evidence type="ECO:0000313" key="10">
    <source>
        <dbReference type="Proteomes" id="UP001055439"/>
    </source>
</evidence>
<keyword evidence="6" id="KW-1133">Transmembrane helix</keyword>
<keyword evidence="6" id="KW-0812">Transmembrane</keyword>
<dbReference type="GO" id="GO:0043531">
    <property type="term" value="F:ADP binding"/>
    <property type="evidence" value="ECO:0007669"/>
    <property type="project" value="InterPro"/>
</dbReference>
<dbReference type="Pfam" id="PF23598">
    <property type="entry name" value="LRR_14"/>
    <property type="match status" value="1"/>
</dbReference>
<gene>
    <name evidence="9" type="ORF">MUK42_10441</name>
</gene>
<evidence type="ECO:0000256" key="1">
    <source>
        <dbReference type="ARBA" id="ARBA00008894"/>
    </source>
</evidence>
<comment type="similarity">
    <text evidence="1">Belongs to the disease resistance NB-LRR family.</text>
</comment>
<dbReference type="Pfam" id="PF00931">
    <property type="entry name" value="NB-ARC"/>
    <property type="match status" value="1"/>
</dbReference>
<evidence type="ECO:0000256" key="6">
    <source>
        <dbReference type="SAM" id="Phobius"/>
    </source>
</evidence>
<dbReference type="PANTHER" id="PTHR33463">
    <property type="entry name" value="NB-ARC DOMAIN-CONTAINING PROTEIN-RELATED"/>
    <property type="match status" value="1"/>
</dbReference>
<keyword evidence="4" id="KW-0067">ATP-binding</keyword>
<accession>A0A9E7GMW4</accession>
<evidence type="ECO:0000256" key="3">
    <source>
        <dbReference type="ARBA" id="ARBA00022821"/>
    </source>
</evidence>
<dbReference type="PANTHER" id="PTHR33463:SF191">
    <property type="entry name" value="NB-ARC DOMAIN-CONTAINING PROTEIN"/>
    <property type="match status" value="1"/>
</dbReference>
<proteinExistence type="inferred from homology"/>
<evidence type="ECO:0000256" key="2">
    <source>
        <dbReference type="ARBA" id="ARBA00022737"/>
    </source>
</evidence>
<dbReference type="AlphaFoldDB" id="A0A9E7GMW4"/>
<dbReference type="SUPFAM" id="SSF52540">
    <property type="entry name" value="P-loop containing nucleoside triphosphate hydrolases"/>
    <property type="match status" value="2"/>
</dbReference>
<dbReference type="InterPro" id="IPR032675">
    <property type="entry name" value="LRR_dom_sf"/>
</dbReference>
<evidence type="ECO:0000313" key="9">
    <source>
        <dbReference type="EMBL" id="URE18251.1"/>
    </source>
</evidence>
<feature type="transmembrane region" description="Helical" evidence="6">
    <location>
        <begin position="271"/>
        <end position="293"/>
    </location>
</feature>
<dbReference type="Gene3D" id="1.10.8.430">
    <property type="entry name" value="Helical domain of apoptotic protease-activating factors"/>
    <property type="match status" value="1"/>
</dbReference>
<dbReference type="InterPro" id="IPR027417">
    <property type="entry name" value="P-loop_NTPase"/>
</dbReference>
<dbReference type="Proteomes" id="UP001055439">
    <property type="component" value="Chromosome 7"/>
</dbReference>
<keyword evidence="4" id="KW-0547">Nucleotide-binding</keyword>
<sequence length="1241" mass="139829">MWNATEAVFSRSSSFRECSEDDEEEALRWAALERLPTYSRVRRGILRGAAGDCSEVDVARLSSGDRTALIDRLLVDSGDAEHFFRRIRQRFDAMTLLLGPPSSGKTTLLLALAGRLGNNLQALALEGKQTNLVVEYILKKVAKYNITLGEAALKEYGMFTETLGKQQAVVSKSELKEREKRRKGEKLVIELRSYLSPNILTGTNGKELQKGMRIPGWWRWYYWADPISWTLYGLLTSQFGDVDAPMNLSDGIHSVSIKLFLKHHFGFRHEFLGVVAVMVVGFCIIFAVSIDWYIGMERIVLSTHTAAFAVHFGTLAWCMKHGFRQQPRKIRSCRPDGFLLCFVGELRIIPRFSPYSSLLLYFRCEIGIRFCVDYKSSVLLILLCTTVSCCSTSREHLMPLEKTLASLAGEVQELKSKREAVSRELEAAKDQGLEPKSRVIEWMESIQQLETETGSLNEELSRLKRRGACSSLSANSSSSEQLIRKAEEEVATAGELKRNGEFRKVGFDEKLLKVGLSDETLVPVEALEQLRRHATDGCVSIVGVHGMGLAGKTALLRSLHDDFLKHDTDYDVVIYLEVRGEVMDVQSSLCKELSFPCPETPIERRDLLFGVLSKSNFALLLDDLWEPLNCELVGVPIPDPSTSKIIVASRLEDVCSGMGAQKTIKVEGLAEKQAWDLFKSTLWGRQPNDEDMIIIYRAKAMVFKCGGLAAALVTTAREMKDKKTSTEWKEKGHIMRNAPHELPGMEKEVLGPLKRSYDRLPGDLQKCASCFALQAEGRPISKDQLMELWMGEGIIADFENICDAMSRASHLLQELTAASSIKRLDDETFEMHPMVRAMILWVANGCEEGKNKWYVRVREWVTQTPDAGVWNVAERIALSGNVIEALPDNPDCPKLVYLDLGSNQRLKPIPDGFFDRMPCLRVLNLQHVAIEKIPENIGHLVLLEYLSLCQTRIQTLPSSIRKLANLKHLILRSTNSLRDVAGGIMSGLEKLQWLHMMDSYSGWSTGEPGEMGASLGELEGLGDLRALGITIATVDALRRLCRSRMLAKRTHWLQIEACKGLTSFRIPSSFSLGKAMLNLIELRLHELDKLKEVVFSESAAALSNLKRLRLSDLRSAKLTWRGSCLQNLEELEIEGCNGIDAALIRLKDEGAMDGSQTITILPNLKRIKLKRMQRLQSLSDGDREFAFPRLETMEVEDCPKLRKLSLVAPELKEIRCEVRWWRQLDWEDDRTKCFDKLFKAL</sequence>
<dbReference type="Gene3D" id="3.80.10.10">
    <property type="entry name" value="Ribonuclease Inhibitor"/>
    <property type="match status" value="2"/>
</dbReference>
<protein>
    <submittedName>
        <fullName evidence="9">Plant PDR ABC transporter associated</fullName>
    </submittedName>
</protein>
<dbReference type="InterPro" id="IPR050905">
    <property type="entry name" value="Plant_NBS-LRR"/>
</dbReference>
<keyword evidence="6" id="KW-0472">Membrane</keyword>
<evidence type="ECO:0000256" key="5">
    <source>
        <dbReference type="SAM" id="Coils"/>
    </source>
</evidence>
<feature type="coiled-coil region" evidence="5">
    <location>
        <begin position="404"/>
        <end position="466"/>
    </location>
</feature>
<dbReference type="PRINTS" id="PR00364">
    <property type="entry name" value="DISEASERSIST"/>
</dbReference>
<reference evidence="9" key="1">
    <citation type="submission" date="2022-05" db="EMBL/GenBank/DDBJ databases">
        <title>The Musa troglodytarum L. genome provides insights into the mechanism of non-climacteric behaviour and enrichment of carotenoids.</title>
        <authorList>
            <person name="Wang J."/>
        </authorList>
    </citation>
    <scope>NUCLEOTIDE SEQUENCE</scope>
    <source>
        <tissue evidence="9">Leaf</tissue>
    </source>
</reference>
<name>A0A9E7GMW4_9LILI</name>
<keyword evidence="3" id="KW-0611">Plant defense</keyword>
<dbReference type="OrthoDB" id="736010at2759"/>
<keyword evidence="10" id="KW-1185">Reference proteome</keyword>
<feature type="domain" description="Disease resistance R13L4/SHOC-2-like LRR" evidence="8">
    <location>
        <begin position="880"/>
        <end position="1196"/>
    </location>
</feature>
<keyword evidence="5" id="KW-0175">Coiled coil</keyword>
<dbReference type="InterPro" id="IPR055414">
    <property type="entry name" value="LRR_R13L4/SHOC2-like"/>
</dbReference>
<feature type="domain" description="NB-ARC" evidence="7">
    <location>
        <begin position="537"/>
        <end position="683"/>
    </location>
</feature>
<dbReference type="Gene3D" id="3.40.50.300">
    <property type="entry name" value="P-loop containing nucleotide triphosphate hydrolases"/>
    <property type="match status" value="1"/>
</dbReference>
<dbReference type="InterPro" id="IPR002182">
    <property type="entry name" value="NB-ARC"/>
</dbReference>
<evidence type="ECO:0000259" key="7">
    <source>
        <dbReference type="Pfam" id="PF00931"/>
    </source>
</evidence>
<dbReference type="GO" id="GO:0005524">
    <property type="term" value="F:ATP binding"/>
    <property type="evidence" value="ECO:0007669"/>
    <property type="project" value="UniProtKB-KW"/>
</dbReference>